<reference evidence="7" key="1">
    <citation type="submission" date="2020-11" db="EMBL/GenBank/DDBJ databases">
        <title>Chlorella ohadii genome sequencing and assembly.</title>
        <authorList>
            <person name="Murik O."/>
            <person name="Treves H."/>
            <person name="Kedem I."/>
            <person name="Shotland Y."/>
            <person name="Kaplan A."/>
        </authorList>
    </citation>
    <scope>NUCLEOTIDE SEQUENCE</scope>
    <source>
        <strain evidence="7">1</strain>
    </source>
</reference>
<feature type="region of interest" description="Disordered" evidence="5">
    <location>
        <begin position="1144"/>
        <end position="1254"/>
    </location>
</feature>
<evidence type="ECO:0000256" key="2">
    <source>
        <dbReference type="ARBA" id="ARBA00023242"/>
    </source>
</evidence>
<dbReference type="Proteomes" id="UP001205105">
    <property type="component" value="Unassembled WGS sequence"/>
</dbReference>
<feature type="compositionally biased region" description="Low complexity" evidence="5">
    <location>
        <begin position="416"/>
        <end position="430"/>
    </location>
</feature>
<feature type="region of interest" description="Disordered" evidence="5">
    <location>
        <begin position="688"/>
        <end position="709"/>
    </location>
</feature>
<proteinExistence type="predicted"/>
<feature type="region of interest" description="Disordered" evidence="5">
    <location>
        <begin position="406"/>
        <end position="430"/>
    </location>
</feature>
<dbReference type="InterPro" id="IPR053271">
    <property type="entry name" value="DDT_domain"/>
</dbReference>
<feature type="coiled-coil region" evidence="4">
    <location>
        <begin position="721"/>
        <end position="748"/>
    </location>
</feature>
<feature type="compositionally biased region" description="Low complexity" evidence="5">
    <location>
        <begin position="144"/>
        <end position="191"/>
    </location>
</feature>
<dbReference type="InterPro" id="IPR013136">
    <property type="entry name" value="WSTF_Acf1_Cbp146"/>
</dbReference>
<feature type="region of interest" description="Disordered" evidence="5">
    <location>
        <begin position="1649"/>
        <end position="1670"/>
    </location>
</feature>
<name>A0AAD5H816_9CHLO</name>
<dbReference type="GO" id="GO:0005634">
    <property type="term" value="C:nucleus"/>
    <property type="evidence" value="ECO:0007669"/>
    <property type="project" value="UniProtKB-SubCell"/>
</dbReference>
<evidence type="ECO:0000313" key="8">
    <source>
        <dbReference type="Proteomes" id="UP001205105"/>
    </source>
</evidence>
<evidence type="ECO:0000256" key="5">
    <source>
        <dbReference type="SAM" id="MobiDB-lite"/>
    </source>
</evidence>
<feature type="compositionally biased region" description="Basic and acidic residues" evidence="5">
    <location>
        <begin position="545"/>
        <end position="557"/>
    </location>
</feature>
<evidence type="ECO:0000256" key="3">
    <source>
        <dbReference type="PROSITE-ProRule" id="PRU00475"/>
    </source>
</evidence>
<organism evidence="7 8">
    <name type="scientific">Chlorella ohadii</name>
    <dbReference type="NCBI Taxonomy" id="2649997"/>
    <lineage>
        <taxon>Eukaryota</taxon>
        <taxon>Viridiplantae</taxon>
        <taxon>Chlorophyta</taxon>
        <taxon>core chlorophytes</taxon>
        <taxon>Trebouxiophyceae</taxon>
        <taxon>Chlorellales</taxon>
        <taxon>Chlorellaceae</taxon>
        <taxon>Chlorella clade</taxon>
        <taxon>Chlorella</taxon>
    </lineage>
</organism>
<feature type="compositionally biased region" description="Basic and acidic residues" evidence="5">
    <location>
        <begin position="1245"/>
        <end position="1254"/>
    </location>
</feature>
<keyword evidence="8" id="KW-1185">Reference proteome</keyword>
<feature type="compositionally biased region" description="Low complexity" evidence="5">
    <location>
        <begin position="116"/>
        <end position="131"/>
    </location>
</feature>
<evidence type="ECO:0000256" key="1">
    <source>
        <dbReference type="ARBA" id="ARBA00004123"/>
    </source>
</evidence>
<feature type="region of interest" description="Disordered" evidence="5">
    <location>
        <begin position="116"/>
        <end position="228"/>
    </location>
</feature>
<accession>A0AAD5H816</accession>
<feature type="region of interest" description="Disordered" evidence="5">
    <location>
        <begin position="545"/>
        <end position="578"/>
    </location>
</feature>
<comment type="subcellular location">
    <subcellularLocation>
        <location evidence="1 3">Nucleus</location>
    </subcellularLocation>
</comment>
<keyword evidence="4" id="KW-0175">Coiled coil</keyword>
<sequence>MPLLNRKEAWKPLAQPEGLQPEEEVWHIESTGEVFRSYEAYLQRVELYKQGVWSCKYTGKGGLTFEDAQAAEAKAVKQLESFPRDLEESVCRSVHHSLSKIEELVASIYDTLRPAAPAEQAQQAEQAEQQPSPFGSKENEPQQGGAAAAAAAGEKPAGSGGDAATTEAAAAGDAGEEAAAAAAAAAAAEPATAKKPEAEGEAAVGEGKAGGDAKSSRKPKTPRAPVSKQLLRIFIVENAEQQGPEHATKQVWVVKPELRQRYSLAEEVPEDIQAALAASVKAPKRKLEAPKGLGTKLPSKRDKKDKAAAGGEAAGEGGEGGATPAAAAAAKKEKEAVPMQRVEAKSWEVGIVDKAKELGIREAFEDKEKARIANALVTDPNFIRLSKGAYSLHCFHADKEQLVRVAPPKEPKSGKKAAGAADGGEAAAAGAEGGATPAVAAAKKEKEAVPMQRVEAKSLEEVEKQYREGTLKAHMVTVLKAVQPEALTVQGILEKAKELGIEGLEDKGKAAGQALATDPNFIRLSKGAYSLHCFHADKEQLVRVQPPKEKKENDKAAGGEGATPAAAGEGEGGRQPEKEAVPMIAVEAKSWEEVEKQYREGTLKAHIVAVLKAVQPEALTTQGIMDKGKELGVHEFDEKQKAAIGQALATDPNFIRLSKGAYSLHCFHADKPNLIRDPAHKKRKMTDFLEEEEGGSKRHEGAPAAGGDQEVDSITRAEQLVRHTKLSLARHREALEKAQAEYDAAKAAWETEKRLGKATPSKEAAKERRLSEIAIPPEQLAQFEISEEERTFKGESDDRKGMLEHRQKLQARVKELEKAKKAYIDAERKKREAAAKEAGKEAKAVEVAFRKAERALEHERRAVESAEKAAAAADKKLEKEKEKAVRGEERAKEKEEREKQKAVEKEERERRRAEKAKEREEAKRYPLEDLELMEELRQKAAEAGEPAPPEDVAQPNWLAPEDSHRLSTALYVSDLVTQFAKQLGVKALHYDSFEKVLAGEREPFYAKKSCQLLQAWRCTTMSRMILEDLRAQDLATPQEKRWGLLLGAGTWPEVLRRLVLTRAADEDNPDQRPDQPAIMAASMLAFDPVDRLTHDQHLALLRFLCDSALETEKMRSILQRRQDEAEDAMRDVRGEVAEQRKQLKELLDAEKEERRRKREERRKEEEEKAGAAAAAAAEGGEGQTGEEADGKDGKDGEKESGAAAMEVDGQEQQQAEPSFELPERLQEYSGPANDRKALMQWRQEQQAEKRRLEKERNRWVAEQLRRQRELEAKEKAARAEQELREKEKREMFEAIEQAQEELEEKLEKYATRRLPLGFDRHQRRYWWGLAGHRPVVWVEDAEGRWGAYSTAGDLEGLMASLERRGVRELALAEASGDGVRALALEKKYHTITSAMARAERAAAAAEKAGAKVEFFDPAKASRSAAASAGLAALFGPAEAVAAAAAADAMQDLQQGASGAHVEAPAGYDSWKDWGSAVKAAAAGELEESSEAPSAAALRSLLQGKLQQLEEALLAASVGGLAADGDESGEGGISRTQSAQLLPPEEVVDEQFSPTKRQEAKYLWKTQRERTAWLGCSHALKLRDSFKLGPQLQLELGADMLLPSTGTATDRTATSLGEAAPNTITAGGGAAASNSVSSLTAADSASGMAASGGSAVAATGPPPAAERVPPAAAAPTAGALRFAGPWVALQWQVDLEDRSKGVVRADAHHVSYSRHFRLGRKADWWAVPLDAKLGLTYSGRPHVALGTSNVPLALGLAAVLLVAGKPVHIAHKEVGGLAVHFPLSFGGTRHQECLQERVEVDLTLRRAGRGLRCDLHQLNGVLRLREE</sequence>
<feature type="compositionally biased region" description="Basic and acidic residues" evidence="5">
    <location>
        <begin position="1144"/>
        <end position="1153"/>
    </location>
</feature>
<comment type="caution">
    <text evidence="7">The sequence shown here is derived from an EMBL/GenBank/DDBJ whole genome shotgun (WGS) entry which is preliminary data.</text>
</comment>
<gene>
    <name evidence="7" type="ORF">COHA_002462</name>
</gene>
<feature type="region of interest" description="Disordered" evidence="5">
    <location>
        <begin position="874"/>
        <end position="922"/>
    </location>
</feature>
<evidence type="ECO:0000256" key="4">
    <source>
        <dbReference type="SAM" id="Coils"/>
    </source>
</evidence>
<dbReference type="PANTHER" id="PTHR15546:SF2">
    <property type="entry name" value="DDT DOMAIN-CONTAINING PROTEIN DDB_G0282237"/>
    <property type="match status" value="1"/>
</dbReference>
<keyword evidence="2 3" id="KW-0539">Nucleus</keyword>
<feature type="compositionally biased region" description="Gly residues" evidence="5">
    <location>
        <begin position="312"/>
        <end position="321"/>
    </location>
</feature>
<dbReference type="PROSITE" id="PS51136">
    <property type="entry name" value="WAC"/>
    <property type="match status" value="1"/>
</dbReference>
<feature type="compositionally biased region" description="Basic and acidic residues" evidence="5">
    <location>
        <begin position="1188"/>
        <end position="1200"/>
    </location>
</feature>
<dbReference type="PANTHER" id="PTHR15546">
    <property type="entry name" value="BROMODOMAIN ADJACENT TO ZINC FINGER DOMAIN, 2A"/>
    <property type="match status" value="1"/>
</dbReference>
<dbReference type="Pfam" id="PF10537">
    <property type="entry name" value="WAC_Acf1_DNA_bd"/>
    <property type="match status" value="1"/>
</dbReference>
<evidence type="ECO:0000259" key="6">
    <source>
        <dbReference type="PROSITE" id="PS51136"/>
    </source>
</evidence>
<dbReference type="Pfam" id="PF15613">
    <property type="entry name" value="WSD"/>
    <property type="match status" value="1"/>
</dbReference>
<dbReference type="EMBL" id="JADXDR010000035">
    <property type="protein sequence ID" value="KAI7843920.1"/>
    <property type="molecule type" value="Genomic_DNA"/>
</dbReference>
<dbReference type="InterPro" id="IPR028941">
    <property type="entry name" value="WHIM2_dom"/>
</dbReference>
<feature type="region of interest" description="Disordered" evidence="5">
    <location>
        <begin position="283"/>
        <end position="338"/>
    </location>
</feature>
<feature type="domain" description="WAC" evidence="6">
    <location>
        <begin position="23"/>
        <end position="129"/>
    </location>
</feature>
<evidence type="ECO:0000313" key="7">
    <source>
        <dbReference type="EMBL" id="KAI7843920.1"/>
    </source>
</evidence>
<protein>
    <recommendedName>
        <fullName evidence="6">WAC domain-containing protein</fullName>
    </recommendedName>
</protein>